<reference evidence="1 2" key="1">
    <citation type="submission" date="2024-03" db="EMBL/GenBank/DDBJ databases">
        <title>Human intestinal bacterial collection.</title>
        <authorList>
            <person name="Pauvert C."/>
            <person name="Hitch T.C.A."/>
            <person name="Clavel T."/>
        </authorList>
    </citation>
    <scope>NUCLEOTIDE SEQUENCE [LARGE SCALE GENOMIC DNA]</scope>
    <source>
        <strain evidence="1 2">CLA-AP-H34</strain>
    </source>
</reference>
<dbReference type="CDD" id="cd09846">
    <property type="entry name" value="DUF1312"/>
    <property type="match status" value="1"/>
</dbReference>
<dbReference type="Gene3D" id="2.60.320.10">
    <property type="entry name" value="N-utilization substance G protein NusG, insert domain"/>
    <property type="match status" value="1"/>
</dbReference>
<evidence type="ECO:0000313" key="1">
    <source>
        <dbReference type="EMBL" id="MEQ2456246.1"/>
    </source>
</evidence>
<dbReference type="RefSeq" id="WP_349139832.1">
    <property type="nucleotide sequence ID" value="NZ_JBBMFT010000003.1"/>
</dbReference>
<evidence type="ECO:0000313" key="2">
    <source>
        <dbReference type="Proteomes" id="UP001440599"/>
    </source>
</evidence>
<protein>
    <submittedName>
        <fullName evidence="1">NusG domain II-containing protein</fullName>
    </submittedName>
</protein>
<gene>
    <name evidence="1" type="ORF">WMO45_06900</name>
</gene>
<dbReference type="InterPro" id="IPR038690">
    <property type="entry name" value="NusG_2_sf"/>
</dbReference>
<comment type="caution">
    <text evidence="1">The sequence shown here is derived from an EMBL/GenBank/DDBJ whole genome shotgun (WGS) entry which is preliminary data.</text>
</comment>
<dbReference type="Pfam" id="PF07009">
    <property type="entry name" value="NusG_II"/>
    <property type="match status" value="1"/>
</dbReference>
<sequence>MAIPMRSPAAERRRPCIGDVVVALLVAAAAVALLFALRPAPSQYLTAHIVLDGETIAEYDLTTLTEPVTLPLDQAPYPLTIQIEPERICVLESECPSQDCVHTGWISQAGQQIICLPDRLIISLTGSDPVEFDAISG</sequence>
<name>A0ABV1ERL3_9FIRM</name>
<dbReference type="EMBL" id="JBBMFT010000003">
    <property type="protein sequence ID" value="MEQ2456246.1"/>
    <property type="molecule type" value="Genomic_DNA"/>
</dbReference>
<accession>A0ABV1ERL3</accession>
<dbReference type="Proteomes" id="UP001440599">
    <property type="component" value="Unassembled WGS sequence"/>
</dbReference>
<organism evidence="1 2">
    <name type="scientific">Flavonifractor hominis</name>
    <dbReference type="NCBI Taxonomy" id="3133178"/>
    <lineage>
        <taxon>Bacteria</taxon>
        <taxon>Bacillati</taxon>
        <taxon>Bacillota</taxon>
        <taxon>Clostridia</taxon>
        <taxon>Eubacteriales</taxon>
        <taxon>Oscillospiraceae</taxon>
        <taxon>Flavonifractor</taxon>
    </lineage>
</organism>
<proteinExistence type="predicted"/>
<keyword evidence="2" id="KW-1185">Reference proteome</keyword>